<dbReference type="AlphaFoldDB" id="A0A7I7JYW4"/>
<evidence type="ECO:0000259" key="2">
    <source>
        <dbReference type="Pfam" id="PF08237"/>
    </source>
</evidence>
<proteinExistence type="predicted"/>
<evidence type="ECO:0000256" key="1">
    <source>
        <dbReference type="SAM" id="MobiDB-lite"/>
    </source>
</evidence>
<dbReference type="Pfam" id="PF08237">
    <property type="entry name" value="PE-PPE"/>
    <property type="match status" value="1"/>
</dbReference>
<sequence>MTIGTSRAFRSALTTTLLAIVTAISLLATTPTAGAANVLTLSPLPHRMLPAFQGVMCASPNTCNEVKYSFAMNRSIENLDYAIRAATAAVTAPDPTTGAVGEVTDGDTVTVFALSGGAIGVSKWLDWNAGEADAPSPEVLSFVVIGNPTRKYGGANRRFDTMPQTQYKVLDIARQYDPVADTPDRFSILARLNLTLGFLSPLHYDYSTIDINDPNNYRWTEGNTTYVLVPTEDLPLLAPLRMLGLSALADRLNGPLKEIIERAYDRPWERDPLPESRTVAQSTTAESATTRVSRPTAQTVTAADAEPQATDAAGAESRPRLSEDRAEASTEAGETVGTDEASTTAVATKTDDGSATATILDEDSPSVVENTEDRQLGVPAARRVEKSDREKSRTTSREKSRAAKRDARSDD</sequence>
<dbReference type="InterPro" id="IPR013228">
    <property type="entry name" value="PE-PPE_C"/>
</dbReference>
<dbReference type="InterPro" id="IPR029058">
    <property type="entry name" value="AB_hydrolase_fold"/>
</dbReference>
<feature type="compositionally biased region" description="Polar residues" evidence="1">
    <location>
        <begin position="340"/>
        <end position="357"/>
    </location>
</feature>
<dbReference type="RefSeq" id="WP_098004641.1">
    <property type="nucleotide sequence ID" value="NZ_AP022563.1"/>
</dbReference>
<feature type="domain" description="PE-PPE" evidence="2">
    <location>
        <begin position="63"/>
        <end position="265"/>
    </location>
</feature>
<feature type="region of interest" description="Disordered" evidence="1">
    <location>
        <begin position="269"/>
        <end position="411"/>
    </location>
</feature>
<feature type="compositionally biased region" description="Basic and acidic residues" evidence="1">
    <location>
        <begin position="317"/>
        <end position="328"/>
    </location>
</feature>
<accession>A0A7I7JYW4</accession>
<feature type="compositionally biased region" description="Low complexity" evidence="1">
    <location>
        <begin position="301"/>
        <end position="316"/>
    </location>
</feature>
<keyword evidence="4" id="KW-1185">Reference proteome</keyword>
<dbReference type="Gene3D" id="3.40.50.1820">
    <property type="entry name" value="alpha/beta hydrolase"/>
    <property type="match status" value="1"/>
</dbReference>
<evidence type="ECO:0000313" key="4">
    <source>
        <dbReference type="Proteomes" id="UP000467006"/>
    </source>
</evidence>
<dbReference type="KEGG" id="mdu:MDUV_12890"/>
<dbReference type="OrthoDB" id="4731093at2"/>
<gene>
    <name evidence="3" type="ORF">MDUV_12890</name>
</gene>
<feature type="compositionally biased region" description="Basic and acidic residues" evidence="1">
    <location>
        <begin position="382"/>
        <end position="411"/>
    </location>
</feature>
<name>A0A7I7JYW4_9MYCO</name>
<dbReference type="EMBL" id="AP022563">
    <property type="protein sequence ID" value="BBX16429.1"/>
    <property type="molecule type" value="Genomic_DNA"/>
</dbReference>
<organism evidence="3 4">
    <name type="scientific">Mycolicibacterium duvalii</name>
    <dbReference type="NCBI Taxonomy" id="39688"/>
    <lineage>
        <taxon>Bacteria</taxon>
        <taxon>Bacillati</taxon>
        <taxon>Actinomycetota</taxon>
        <taxon>Actinomycetes</taxon>
        <taxon>Mycobacteriales</taxon>
        <taxon>Mycobacteriaceae</taxon>
        <taxon>Mycolicibacterium</taxon>
    </lineage>
</organism>
<feature type="compositionally biased region" description="Polar residues" evidence="1">
    <location>
        <begin position="278"/>
        <end position="300"/>
    </location>
</feature>
<evidence type="ECO:0000313" key="3">
    <source>
        <dbReference type="EMBL" id="BBX16429.1"/>
    </source>
</evidence>
<dbReference type="Proteomes" id="UP000467006">
    <property type="component" value="Chromosome"/>
</dbReference>
<reference evidence="3 4" key="1">
    <citation type="journal article" date="2019" name="Emerg. Microbes Infect.">
        <title>Comprehensive subspecies identification of 175 nontuberculous mycobacteria species based on 7547 genomic profiles.</title>
        <authorList>
            <person name="Matsumoto Y."/>
            <person name="Kinjo T."/>
            <person name="Motooka D."/>
            <person name="Nabeya D."/>
            <person name="Jung N."/>
            <person name="Uechi K."/>
            <person name="Horii T."/>
            <person name="Iida T."/>
            <person name="Fujita J."/>
            <person name="Nakamura S."/>
        </authorList>
    </citation>
    <scope>NUCLEOTIDE SEQUENCE [LARGE SCALE GENOMIC DNA]</scope>
    <source>
        <strain evidence="3 4">JCM 6396</strain>
    </source>
</reference>
<protein>
    <recommendedName>
        <fullName evidence="2">PE-PPE domain-containing protein</fullName>
    </recommendedName>
</protein>